<evidence type="ECO:0000256" key="4">
    <source>
        <dbReference type="RuleBase" id="RU003560"/>
    </source>
</evidence>
<keyword evidence="6" id="KW-1185">Reference proteome</keyword>
<dbReference type="GO" id="GO:0008483">
    <property type="term" value="F:transaminase activity"/>
    <property type="evidence" value="ECO:0007669"/>
    <property type="project" value="UniProtKB-KW"/>
</dbReference>
<reference evidence="5" key="1">
    <citation type="journal article" date="2015" name="Int. J. Syst. Evol. Microbiol.">
        <title>Rhizobium alvei sp. nov., isolated from a freshwater river.</title>
        <authorList>
            <person name="Sheu S.Y."/>
            <person name="Huang H.W."/>
            <person name="Young C.C."/>
            <person name="Chen W.M."/>
        </authorList>
    </citation>
    <scope>NUCLEOTIDE SEQUENCE</scope>
    <source>
        <strain evidence="5">TNR-22</strain>
    </source>
</reference>
<keyword evidence="5" id="KW-0808">Transferase</keyword>
<dbReference type="Gene3D" id="3.90.1150.10">
    <property type="entry name" value="Aspartate Aminotransferase, domain 1"/>
    <property type="match status" value="1"/>
</dbReference>
<comment type="cofactor">
    <cofactor evidence="1">
        <name>pyridoxal 5'-phosphate</name>
        <dbReference type="ChEBI" id="CHEBI:597326"/>
    </cofactor>
</comment>
<keyword evidence="5" id="KW-0032">Aminotransferase</keyword>
<dbReference type="InterPro" id="IPR015421">
    <property type="entry name" value="PyrdxlP-dep_Trfase_major"/>
</dbReference>
<evidence type="ECO:0000256" key="1">
    <source>
        <dbReference type="ARBA" id="ARBA00001933"/>
    </source>
</evidence>
<dbReference type="PROSITE" id="PS00600">
    <property type="entry name" value="AA_TRANSFER_CLASS_3"/>
    <property type="match status" value="1"/>
</dbReference>
<evidence type="ECO:0000256" key="2">
    <source>
        <dbReference type="ARBA" id="ARBA00008954"/>
    </source>
</evidence>
<evidence type="ECO:0000313" key="5">
    <source>
        <dbReference type="EMBL" id="MDO6966535.1"/>
    </source>
</evidence>
<dbReference type="NCBIfam" id="NF005447">
    <property type="entry name" value="PRK07036.1"/>
    <property type="match status" value="1"/>
</dbReference>
<dbReference type="PIRSF" id="PIRSF000521">
    <property type="entry name" value="Transaminase_4ab_Lys_Orn"/>
    <property type="match status" value="1"/>
</dbReference>
<proteinExistence type="inferred from homology"/>
<sequence>MAAIREEADVSPSGAAAIEDIATRHLVQPWPTSGSIGAEARGLIQSGEGIYVTDHTGRRLIDGPAGMWCVNVGHRRPELAQVLYDQAMDLSYNSPWYTTNAPSAVLAERLAGHAPEGMNHVFYTTGGSSAVETALRFMQFYNNVRGRPEKKLIVSREGAYHGSTYLSASLNGRPRDHDWMDSASQLVLKLSSPNPFRRPSGVSVEAFCDGLVEEFRTLIATTGAERIGAFVAEPIQASGGVIVPPGDYLKRMRALCTEHDILYISDEVVTAFGRLGQVFASDDVFGIKPDMITFAKGVTSGYFPLGGVMIASRLFSDLRQSNHSDAMFAHGLTYSSHPIGCAVALKNLDILEDGLLEQARTISGHFQSRLKALEALPLVGEVRGLGLMACIECVADRVSNNPLTLDLEVGKRIDKHCQEMGLLVRPLINMCVMSPPLTISENQIDEMADILDRSIRLTQDELVREGLWKG</sequence>
<dbReference type="Gene3D" id="3.40.640.10">
    <property type="entry name" value="Type I PLP-dependent aspartate aminotransferase-like (Major domain)"/>
    <property type="match status" value="1"/>
</dbReference>
<accession>A0ABT8YTJ0</accession>
<dbReference type="PANTHER" id="PTHR43094:SF1">
    <property type="entry name" value="AMINOTRANSFERASE CLASS-III"/>
    <property type="match status" value="1"/>
</dbReference>
<dbReference type="SUPFAM" id="SSF53383">
    <property type="entry name" value="PLP-dependent transferases"/>
    <property type="match status" value="1"/>
</dbReference>
<dbReference type="EMBL" id="JAUOZU010000018">
    <property type="protein sequence ID" value="MDO6966535.1"/>
    <property type="molecule type" value="Genomic_DNA"/>
</dbReference>
<dbReference type="InterPro" id="IPR049704">
    <property type="entry name" value="Aminotrans_3_PPA_site"/>
</dbReference>
<dbReference type="InterPro" id="IPR015424">
    <property type="entry name" value="PyrdxlP-dep_Trfase"/>
</dbReference>
<evidence type="ECO:0000256" key="3">
    <source>
        <dbReference type="ARBA" id="ARBA00022898"/>
    </source>
</evidence>
<dbReference type="InterPro" id="IPR005814">
    <property type="entry name" value="Aminotrans_3"/>
</dbReference>
<dbReference type="RefSeq" id="WP_304378463.1">
    <property type="nucleotide sequence ID" value="NZ_JAUOZU010000018.1"/>
</dbReference>
<organism evidence="5 6">
    <name type="scientific">Rhizobium alvei</name>
    <dbReference type="NCBI Taxonomy" id="1132659"/>
    <lineage>
        <taxon>Bacteria</taxon>
        <taxon>Pseudomonadati</taxon>
        <taxon>Pseudomonadota</taxon>
        <taxon>Alphaproteobacteria</taxon>
        <taxon>Hyphomicrobiales</taxon>
        <taxon>Rhizobiaceae</taxon>
        <taxon>Rhizobium/Agrobacterium group</taxon>
        <taxon>Rhizobium</taxon>
    </lineage>
</organism>
<dbReference type="Pfam" id="PF00202">
    <property type="entry name" value="Aminotran_3"/>
    <property type="match status" value="1"/>
</dbReference>
<dbReference type="InterPro" id="IPR015422">
    <property type="entry name" value="PyrdxlP-dep_Trfase_small"/>
</dbReference>
<keyword evidence="3 4" id="KW-0663">Pyridoxal phosphate</keyword>
<reference evidence="5" key="2">
    <citation type="submission" date="2023-07" db="EMBL/GenBank/DDBJ databases">
        <authorList>
            <person name="Shen H."/>
        </authorList>
    </citation>
    <scope>NUCLEOTIDE SEQUENCE</scope>
    <source>
        <strain evidence="5">TNR-22</strain>
    </source>
</reference>
<dbReference type="Proteomes" id="UP001174932">
    <property type="component" value="Unassembled WGS sequence"/>
</dbReference>
<protein>
    <submittedName>
        <fullName evidence="5">Aminotransferase</fullName>
    </submittedName>
</protein>
<dbReference type="PANTHER" id="PTHR43094">
    <property type="entry name" value="AMINOTRANSFERASE"/>
    <property type="match status" value="1"/>
</dbReference>
<comment type="similarity">
    <text evidence="2 4">Belongs to the class-III pyridoxal-phosphate-dependent aminotransferase family.</text>
</comment>
<comment type="caution">
    <text evidence="5">The sequence shown here is derived from an EMBL/GenBank/DDBJ whole genome shotgun (WGS) entry which is preliminary data.</text>
</comment>
<gene>
    <name evidence="5" type="ORF">Q4481_21480</name>
</gene>
<evidence type="ECO:0000313" key="6">
    <source>
        <dbReference type="Proteomes" id="UP001174932"/>
    </source>
</evidence>
<name>A0ABT8YTJ0_9HYPH</name>
<dbReference type="CDD" id="cd00610">
    <property type="entry name" value="OAT_like"/>
    <property type="match status" value="1"/>
</dbReference>